<dbReference type="Proteomes" id="UP000799423">
    <property type="component" value="Unassembled WGS sequence"/>
</dbReference>
<sequence length="369" mass="41079">MSPHLPLSNLYNNIFPAIGNRIWNQNLIEEAHALSKLAAIFNQRALLRTALTADPETLSKRPGIKCLRDEMAGDEMRERIAVCNEVLARSGVESWYIAPDVWGKRYVRDIDTLVFVSEEDERGEGGDTGITTLALVLSSYKSLAWGVCPPPPPPCLHVTSSGEETKIDNHFVGEKLLWTLHTRPLHRHFQNCECHHDTPPYAPWKARWNSHSSTPAPEIDDRAWVKLTTLPTGKKIYGFKSITQLSPQEANENSRLLVHWQKTRQRLLELLHFNAKRLAVVARSADDPLVVEVVAQDPLYCVTCQGVLKEELCISAVSDCSAFLKVERESFVVCIAAGAPVGQIIADLTMRDEEGGGGGPKESQNTNDD</sequence>
<dbReference type="OrthoDB" id="5230585at2759"/>
<name>A0A6A7BL30_9PLEO</name>
<protein>
    <submittedName>
        <fullName evidence="1">Uncharacterized protein</fullName>
    </submittedName>
</protein>
<reference evidence="1" key="1">
    <citation type="submission" date="2020-01" db="EMBL/GenBank/DDBJ databases">
        <authorList>
            <consortium name="DOE Joint Genome Institute"/>
            <person name="Haridas S."/>
            <person name="Albert R."/>
            <person name="Binder M."/>
            <person name="Bloem J."/>
            <person name="Labutti K."/>
            <person name="Salamov A."/>
            <person name="Andreopoulos B."/>
            <person name="Baker S.E."/>
            <person name="Barry K."/>
            <person name="Bills G."/>
            <person name="Bluhm B.H."/>
            <person name="Cannon C."/>
            <person name="Castanera R."/>
            <person name="Culley D.E."/>
            <person name="Daum C."/>
            <person name="Ezra D."/>
            <person name="Gonzalez J.B."/>
            <person name="Henrissat B."/>
            <person name="Kuo A."/>
            <person name="Liang C."/>
            <person name="Lipzen A."/>
            <person name="Lutzoni F."/>
            <person name="Magnuson J."/>
            <person name="Mondo S."/>
            <person name="Nolan M."/>
            <person name="Ohm R."/>
            <person name="Pangilinan J."/>
            <person name="Park H.-J."/>
            <person name="Ramirez L."/>
            <person name="Alfaro M."/>
            <person name="Sun H."/>
            <person name="Tritt A."/>
            <person name="Yoshinaga Y."/>
            <person name="Zwiers L.-H."/>
            <person name="Turgeon B.G."/>
            <person name="Goodwin S.B."/>
            <person name="Spatafora J.W."/>
            <person name="Crous P.W."/>
            <person name="Grigoriev I.V."/>
        </authorList>
    </citation>
    <scope>NUCLEOTIDE SEQUENCE</scope>
    <source>
        <strain evidence="1">IPT5</strain>
    </source>
</reference>
<keyword evidence="2" id="KW-1185">Reference proteome</keyword>
<organism evidence="1 2">
    <name type="scientific">Plenodomus tracheiphilus IPT5</name>
    <dbReference type="NCBI Taxonomy" id="1408161"/>
    <lineage>
        <taxon>Eukaryota</taxon>
        <taxon>Fungi</taxon>
        <taxon>Dikarya</taxon>
        <taxon>Ascomycota</taxon>
        <taxon>Pezizomycotina</taxon>
        <taxon>Dothideomycetes</taxon>
        <taxon>Pleosporomycetidae</taxon>
        <taxon>Pleosporales</taxon>
        <taxon>Pleosporineae</taxon>
        <taxon>Leptosphaeriaceae</taxon>
        <taxon>Plenodomus</taxon>
    </lineage>
</organism>
<accession>A0A6A7BL30</accession>
<gene>
    <name evidence="1" type="ORF">T440DRAFT_475225</name>
</gene>
<evidence type="ECO:0000313" key="1">
    <source>
        <dbReference type="EMBL" id="KAF2855882.1"/>
    </source>
</evidence>
<evidence type="ECO:0000313" key="2">
    <source>
        <dbReference type="Proteomes" id="UP000799423"/>
    </source>
</evidence>
<dbReference type="AlphaFoldDB" id="A0A6A7BL30"/>
<dbReference type="EMBL" id="MU006290">
    <property type="protein sequence ID" value="KAF2855882.1"/>
    <property type="molecule type" value="Genomic_DNA"/>
</dbReference>
<proteinExistence type="predicted"/>